<name>A0ACC0KTJ9_CHOFU</name>
<keyword evidence="2" id="KW-1185">Reference proteome</keyword>
<reference evidence="1 2" key="1">
    <citation type="journal article" date="2022" name="Genome Biol. Evol.">
        <title>The Spruce Budworm Genome: Reconstructing the Evolutionary History of Antifreeze Proteins.</title>
        <authorList>
            <person name="Beliveau C."/>
            <person name="Gagne P."/>
            <person name="Picq S."/>
            <person name="Vernygora O."/>
            <person name="Keeling C.I."/>
            <person name="Pinkney K."/>
            <person name="Doucet D."/>
            <person name="Wen F."/>
            <person name="Johnston J.S."/>
            <person name="Maaroufi H."/>
            <person name="Boyle B."/>
            <person name="Laroche J."/>
            <person name="Dewar K."/>
            <person name="Juretic N."/>
            <person name="Blackburn G."/>
            <person name="Nisole A."/>
            <person name="Brunet B."/>
            <person name="Brandao M."/>
            <person name="Lumley L."/>
            <person name="Duan J."/>
            <person name="Quan G."/>
            <person name="Lucarotti C.J."/>
            <person name="Roe A.D."/>
            <person name="Sperling F.A.H."/>
            <person name="Levesque R.C."/>
            <person name="Cusson M."/>
        </authorList>
    </citation>
    <scope>NUCLEOTIDE SEQUENCE [LARGE SCALE GENOMIC DNA]</scope>
    <source>
        <strain evidence="1">Glfc:IPQL:Cfum</strain>
    </source>
</reference>
<sequence length="2927" mass="329020">MSNQVVQFVAGLKSRNVDLQIKTARELYHYAKTELREVPQDELTQFLDEFNHQIFEMVSSSDVHEKKGGVLAIVCLIGGDCDTTKTRITRFANYLRNLLPSSDVGVMELAAKTVGRLATVSGVKRAEYVDFEVKRAFEWLSEERNEGRRHSAVLLLKEMAIAMPTYFYQQVSGFFDHILIALKDPKPQIREAAAKALRAGFVVTTQRETAKQSTAKPQWYMQCYEEAMLSFEDIPTKEKGITKEDRVHGGLLILNELLRCSNAAWEKKYTTLMQSLDTQKDIAMSDDIIFISTKLHSPSVKRGYLCDGFKTENVTYPVSIYESAVCRTLLTEKFEKICHVLLIIIPRLAAFNKEYFLKKYISSTMNYLLSSVRSRERDRNMAFTTIGLVAASIDNEIKSYIPRIMDVIKQALPVRDTQSKKRVYIDPSIFACIALLGSAVKDLVVNDIRELLDAMFATGLSPSLTICLKELSEHLPVLRGEISEGLLNMLSLVLRNKPFLHPGMPRSLEQQMSNINIVSEPQDTASIVLALRTLGTFQFEGNHSLLTFVRRCADHFLQSDQQEIRLEAVKTAAKLLADATVRTMKTPSKTLTILTAEVVGKLLVVSVTDPEYEVRYWVLESLNEIFDSHLAQIENLSFLFIAMNDEHLEIRELAICSVGRLSTVNPAYVMPGLRKTLIQFLTELEHSGMSRNKEQAAKMLDNLIRHAPRLVRPYMETILNVLVPKLKESEANPGVVISVLRAIGNLADVNGDNSALKKCLPEILSILLELLLDASATDKRSIALWAFGQLISATGYVVTPYTQYPTLMDVLLNFLKTEQQPKDRRETIRVLGLLGALDPYKHKLTRGLINGKPDSSLVPVADSKADENNFDMTTSEMLVNMSSPVLDEYYPAIVISTLMRILRDPTLQQHHTSVVQAVTFIFESLGIKCVPYISRVTPSLLYAARASDTNFREFLFTQLARLIAIVKQHIRNYLDKIFDLIKEFWTPNSPLQPTLILLVEHIAVALGSEFKVYLPQLMPQILRVLAHDTSKNRMVTEKLLFALQKFEDNLDDYMHLVIPSIVKLFDATDCPISVAKVAMETVDYLSDSLNYSELISRIIHPLVRSMDTCAPLRPTAMDTLCALIVQLGRKYMDFIPLVQKVVTKHRIQHQNYELLMAKLQTNPTLSVDDFLQSTRRKPRNTNQEARIVVCDTSSTIRKLFVNAHNLKLAWTVSSRVSKDDWLEWLRRFSIGLLTESHSPALRACLALAHNYSQLLRDLFNAAFVSCWTELEDSARTALSQALEQALTAPDAPELAHTVLNLAEFMEHCEAGALPIPTHLLGERAMHCRAARPATPASRSRSVVRASVITSTAAAEGLLERVMAQREAGDTSLQVQLRQRAAGSASWRSARPATPASRSRSVVRASVITSTAAAEGQLERVMAQREAGDTSLQVQLRQKEATEGLLERVMAQREAGDTSLQVQVRWYEKLHNWEKALNLYGDKLVHDGNDMEAYLGELRCFEALGEWVKLYNTVSKRWPQMTHDEKFKAARLAAAAAWGLNEWDSMAKYVSFLPENTQDGAFYRAVLSIHNGEFEISRQFIDQARTLLDSELTAVAGESYQRAYGALVNAQLLAELEEVITYKLVSERRETIRQAWWTRLQGGQRLVEDWRKILQVRGLVLTPHEDMATWLKFASLCRKSGAPRQAHRTLVMLLGTDPSENTEMPLPTHEPRLTLAYAKHLWVAGDKQLAYNQLQRYVQSADTGDAAHCRLTARCHLKLGAWCESLLGINETSIPEILRNYSSATVLSPDWYKAWHAWAYMNFESVLFHKHQEPKPENAQAVDPECVQRYTVPAVDGFFKSINLSHGSSLQDTLRLLTLWFDYGHHPAVHEALVEGIRTIEINVWLQVIPQLIARIDTPRALVGKLIHSLLIDIGKSHPQALVYPLTVASKSSFVARKNAANQILKSMCTHSSNLVNQAAMISEELIRVAILWHEQWHEALEEASRLYFTEHDDKAMFRTLEPLHAMLERGPQTMKEVSFSQAYGRDLNEAQGWCNRYNETRSTRDLNQAWDLYYHVFRRISRQLPQLTSLELQYVSPRLLNCRDLQLAVPGSYVPDQPLIRIALIQSSLQADPDTFRRDLAIQRYAVIPLSTNSGLIGWVPHCDTLHSLIRFVPCQSCYKRPGHPALRSGPAVTNSGLIGWVPHCDTLHSLIRFVPCQSCYKRPGNPALRSDSAVTNSGLIGWVPHCDTLHSLIRFVSCQSCYKRPGNPALRSDPAVTNSGLIGWVPHCDTLHSLIRFVPCQSCYKRPGHPALRSDPAVTNSGLIGWVPHCDTLHSLIRFVPCQSCYKRPGHPALRSDPAVTNSGLIGWVPHCDTLHSLIRFVPCQSCYKRPGHPALRSDPAVTNSGLIGVPHCDTLHSLIRFVPCQSCYKRPGHPALRSDPAVTNSGLIGWVPHCDTLHSLIRFVPCQSCYKRPGHPALRSDPAVTNSGLIGWVPHCDTLHSLIRFVPCQSCYKRPGHPALRSDPAVTNSGLIGWVPHSGDDLAKLLWLKSPSSEVWFERRTNYTRSLAVMSMVGYILGLGDRHPSNIMLDRVTGKFLHIDFGDCFEVAVTRDKFPEKIPFRLTRMLINAMEVTGIEGTYRRTCESVMEVLHRHKDSVMAVLEAFVYDPLLNWRLIDAGRRSRADPDVATDSGSPLPSRTRPVAPHIGPYENIEPAETNLNMRALGIVNRVRDKLTGRDFPHIDEIVTVQKQVELLIQQATSNENLCQCYVGWCPFWPPTAPHAHCPPPQTHAAMDNFEVVEFNSLSETVQSLIKEAVEIRKNAYVPYSNFAVGAAILTEKDSKVYTGCNIENAALAPTICAERAALPKAVCDGYLNFKMVAVVAHQQNFTAPCGFCRQSLSEFVSSDGDTDIFLSRPTMDQVLCTKLSKLLPLSFISYKKDSVTS</sequence>
<organism evidence="1 2">
    <name type="scientific">Choristoneura fumiferana</name>
    <name type="common">Spruce budworm moth</name>
    <name type="synonym">Archips fumiferana</name>
    <dbReference type="NCBI Taxonomy" id="7141"/>
    <lineage>
        <taxon>Eukaryota</taxon>
        <taxon>Metazoa</taxon>
        <taxon>Ecdysozoa</taxon>
        <taxon>Arthropoda</taxon>
        <taxon>Hexapoda</taxon>
        <taxon>Insecta</taxon>
        <taxon>Pterygota</taxon>
        <taxon>Neoptera</taxon>
        <taxon>Endopterygota</taxon>
        <taxon>Lepidoptera</taxon>
        <taxon>Glossata</taxon>
        <taxon>Ditrysia</taxon>
        <taxon>Tortricoidea</taxon>
        <taxon>Tortricidae</taxon>
        <taxon>Tortricinae</taxon>
        <taxon>Choristoneura</taxon>
    </lineage>
</organism>
<comment type="caution">
    <text evidence="1">The sequence shown here is derived from an EMBL/GenBank/DDBJ whole genome shotgun (WGS) entry which is preliminary data.</text>
</comment>
<evidence type="ECO:0000313" key="2">
    <source>
        <dbReference type="Proteomes" id="UP001064048"/>
    </source>
</evidence>
<gene>
    <name evidence="1" type="ORF">MSG28_013348</name>
</gene>
<dbReference type="Proteomes" id="UP001064048">
    <property type="component" value="Chromosome 23"/>
</dbReference>
<proteinExistence type="predicted"/>
<accession>A0ACC0KTJ9</accession>
<protein>
    <submittedName>
        <fullName evidence="1">Uncharacterized protein</fullName>
    </submittedName>
</protein>
<dbReference type="EMBL" id="CM046123">
    <property type="protein sequence ID" value="KAI8439630.1"/>
    <property type="molecule type" value="Genomic_DNA"/>
</dbReference>
<evidence type="ECO:0000313" key="1">
    <source>
        <dbReference type="EMBL" id="KAI8439630.1"/>
    </source>
</evidence>